<protein>
    <submittedName>
        <fullName evidence="2">DUF3455 domain-containing protein</fullName>
    </submittedName>
</protein>
<dbReference type="Pfam" id="PF11937">
    <property type="entry name" value="DUF3455"/>
    <property type="match status" value="1"/>
</dbReference>
<dbReference type="RefSeq" id="WP_186921534.1">
    <property type="nucleotide sequence ID" value="NZ_JACOFW010000003.1"/>
</dbReference>
<accession>A0ABR6X0H2</accession>
<evidence type="ECO:0000313" key="3">
    <source>
        <dbReference type="Proteomes" id="UP000648257"/>
    </source>
</evidence>
<dbReference type="PANTHER" id="PTHR35567">
    <property type="entry name" value="MALATE DEHYDROGENASE (AFU_ORTHOLOGUE AFUA_2G13800)"/>
    <property type="match status" value="1"/>
</dbReference>
<organism evidence="2 3">
    <name type="scientific">Undibacterium seohonense</name>
    <dbReference type="NCBI Taxonomy" id="1344950"/>
    <lineage>
        <taxon>Bacteria</taxon>
        <taxon>Pseudomonadati</taxon>
        <taxon>Pseudomonadota</taxon>
        <taxon>Betaproteobacteria</taxon>
        <taxon>Burkholderiales</taxon>
        <taxon>Oxalobacteraceae</taxon>
        <taxon>Undibacterium</taxon>
    </lineage>
</organism>
<keyword evidence="1" id="KW-0732">Signal</keyword>
<dbReference type="PANTHER" id="PTHR35567:SF1">
    <property type="entry name" value="CONSERVED FUNGAL PROTEIN (AFU_ORTHOLOGUE AFUA_1G14230)"/>
    <property type="match status" value="1"/>
</dbReference>
<dbReference type="PROSITE" id="PS51257">
    <property type="entry name" value="PROKAR_LIPOPROTEIN"/>
    <property type="match status" value="1"/>
</dbReference>
<gene>
    <name evidence="2" type="ORF">H8K52_03685</name>
</gene>
<proteinExistence type="predicted"/>
<dbReference type="InterPro" id="IPR021851">
    <property type="entry name" value="DUF3455"/>
</dbReference>
<comment type="caution">
    <text evidence="2">The sequence shown here is derived from an EMBL/GenBank/DDBJ whole genome shotgun (WGS) entry which is preliminary data.</text>
</comment>
<feature type="signal peptide" evidence="1">
    <location>
        <begin position="1"/>
        <end position="24"/>
    </location>
</feature>
<feature type="chain" id="PRO_5045872036" evidence="1">
    <location>
        <begin position="25"/>
        <end position="182"/>
    </location>
</feature>
<evidence type="ECO:0000256" key="1">
    <source>
        <dbReference type="SAM" id="SignalP"/>
    </source>
</evidence>
<sequence length="182" mass="19074">MKQTTRLTHIAAVASILVSLTACGSTLIAPETPAPVSVPAGNKLVMMAVGTGDLNYECRVKANSTVAYEWVFAGPNTVLTDKHGVVVGKYYGGPTWESNDGSKVTGKQVAISPASATAIPLQLVKANAVPNATTMGAMTNITYIQRLNTIGGIAPTDSCSIDNLGAKKLVKYQADYFFYKAS</sequence>
<evidence type="ECO:0000313" key="2">
    <source>
        <dbReference type="EMBL" id="MBC3806450.1"/>
    </source>
</evidence>
<keyword evidence="3" id="KW-1185">Reference proteome</keyword>
<dbReference type="Proteomes" id="UP000648257">
    <property type="component" value="Unassembled WGS sequence"/>
</dbReference>
<reference evidence="2 3" key="1">
    <citation type="submission" date="2020-08" db="EMBL/GenBank/DDBJ databases">
        <title>Novel species isolated from subtropical streams in China.</title>
        <authorList>
            <person name="Lu H."/>
        </authorList>
    </citation>
    <scope>NUCLEOTIDE SEQUENCE [LARGE SCALE GENOMIC DNA]</scope>
    <source>
        <strain evidence="2 3">KACC 16656</strain>
    </source>
</reference>
<dbReference type="EMBL" id="JACOFW010000003">
    <property type="protein sequence ID" value="MBC3806450.1"/>
    <property type="molecule type" value="Genomic_DNA"/>
</dbReference>
<name>A0ABR6X0H2_9BURK</name>